<evidence type="ECO:0000256" key="3">
    <source>
        <dbReference type="ARBA" id="ARBA00019077"/>
    </source>
</evidence>
<dbReference type="FunFam" id="3.40.50.11720:FF:000001">
    <property type="entry name" value="3-deoxy-D-manno-octulosonic acid transferase"/>
    <property type="match status" value="1"/>
</dbReference>
<evidence type="ECO:0000256" key="1">
    <source>
        <dbReference type="ARBA" id="ARBA00004713"/>
    </source>
</evidence>
<feature type="site" description="Transition state stabilizer" evidence="8">
    <location>
        <position position="160"/>
    </location>
</feature>
<evidence type="ECO:0000256" key="4">
    <source>
        <dbReference type="ARBA" id="ARBA00022679"/>
    </source>
</evidence>
<evidence type="ECO:0000256" key="5">
    <source>
        <dbReference type="ARBA" id="ARBA00031445"/>
    </source>
</evidence>
<comment type="pathway">
    <text evidence="1 9">Bacterial outer membrane biogenesis; LPS core biosynthesis.</text>
</comment>
<feature type="active site" description="Proton acceptor" evidence="7">
    <location>
        <position position="13"/>
    </location>
</feature>
<evidence type="ECO:0000256" key="9">
    <source>
        <dbReference type="RuleBase" id="RU365103"/>
    </source>
</evidence>
<dbReference type="AlphaFoldDB" id="A0A291B8Q9"/>
<dbReference type="EMBL" id="CP020660">
    <property type="protein sequence ID" value="ATF09381.1"/>
    <property type="molecule type" value="Genomic_DNA"/>
</dbReference>
<evidence type="ECO:0000313" key="12">
    <source>
        <dbReference type="Proteomes" id="UP000218160"/>
    </source>
</evidence>
<sequence>MSPFWIHAVSVGEVIAAKPIIYALREKYPDSLILITTTTATGAAIACKLGNGTKHCYMPIDFTFAINGFLKRINPKIMLIMETELWPNTLNAVKKAGIPIIVINARLSERSMRGYRWVQPFFHLFAKNIDHILCQFEDDADRFVQLGMDEQHISVSGSVKFDAPIFDTMCVRVFELKQQIKQRPVWIAASTHAGEDDILLDSHQAVLSKKSDALMILVPRHPERFSDVAKLIEQKGMSLSRHSQDHVIDDNTQVYLGDTMGDMMTLLATSTVSFMGGSLVGDKLGGHNLLEPALLAKPQIIGPSYYNFQVIADQLIDAGACVVKADASAIAEALLAFFNDPEKCRKSGAAGLSIVEKNRRALTNTLTTIARWI</sequence>
<feature type="site" description="Transition state stabilizer" evidence="8">
    <location>
        <position position="82"/>
    </location>
</feature>
<comment type="subcellular location">
    <subcellularLocation>
        <location evidence="9">Cell membrane</location>
    </subcellularLocation>
</comment>
<evidence type="ECO:0000259" key="10">
    <source>
        <dbReference type="Pfam" id="PF04413"/>
    </source>
</evidence>
<dbReference type="GO" id="GO:0009245">
    <property type="term" value="P:lipid A biosynthetic process"/>
    <property type="evidence" value="ECO:0007669"/>
    <property type="project" value="TreeGrafter"/>
</dbReference>
<name>A0A291B8Q9_9GAMM</name>
<keyword evidence="9" id="KW-0472">Membrane</keyword>
<evidence type="ECO:0000256" key="2">
    <source>
        <dbReference type="ARBA" id="ARBA00012621"/>
    </source>
</evidence>
<dbReference type="InterPro" id="IPR007507">
    <property type="entry name" value="Glycos_transf_N"/>
</dbReference>
<comment type="similarity">
    <text evidence="9">Belongs to the glycosyltransferase group 1 family.</text>
</comment>
<dbReference type="SUPFAM" id="SSF53756">
    <property type="entry name" value="UDP-Glycosyltransferase/glycogen phosphorylase"/>
    <property type="match status" value="1"/>
</dbReference>
<evidence type="ECO:0000256" key="8">
    <source>
        <dbReference type="PIRSR" id="PIRSR639901-2"/>
    </source>
</evidence>
<evidence type="ECO:0000256" key="7">
    <source>
        <dbReference type="PIRSR" id="PIRSR639901-1"/>
    </source>
</evidence>
<dbReference type="UniPathway" id="UPA00958"/>
<protein>
    <recommendedName>
        <fullName evidence="3 9">3-deoxy-D-manno-octulosonic acid transferase</fullName>
        <shortName evidence="9">Kdo transferase</shortName>
        <ecNumber evidence="2 9">2.4.99.12</ecNumber>
    </recommendedName>
    <alternativeName>
        <fullName evidence="5 9">Lipid IV(A) 3-deoxy-D-manno-octulosonic acid transferase</fullName>
    </alternativeName>
</protein>
<accession>A0A291B8Q9</accession>
<keyword evidence="12" id="KW-1185">Reference proteome</keyword>
<organism evidence="11 12">
    <name type="scientific">Candidatus Enterovibrio altilux</name>
    <dbReference type="NCBI Taxonomy" id="1927128"/>
    <lineage>
        <taxon>Bacteria</taxon>
        <taxon>Pseudomonadati</taxon>
        <taxon>Pseudomonadota</taxon>
        <taxon>Gammaproteobacteria</taxon>
        <taxon>Vibrionales</taxon>
        <taxon>Vibrionaceae</taxon>
        <taxon>Enterovibrio</taxon>
    </lineage>
</organism>
<dbReference type="KEGG" id="elux:BTN50_0874"/>
<dbReference type="PANTHER" id="PTHR42755:SF1">
    <property type="entry name" value="3-DEOXY-D-MANNO-OCTULOSONIC ACID TRANSFERASE, MITOCHONDRIAL-RELATED"/>
    <property type="match status" value="1"/>
</dbReference>
<comment type="catalytic activity">
    <reaction evidence="6 9">
        <text>lipid IVA (E. coli) + CMP-3-deoxy-beta-D-manno-octulosonate = alpha-Kdo-(2-&gt;6)-lipid IVA (E. coli) + CMP + H(+)</text>
        <dbReference type="Rhea" id="RHEA:28066"/>
        <dbReference type="ChEBI" id="CHEBI:15378"/>
        <dbReference type="ChEBI" id="CHEBI:58603"/>
        <dbReference type="ChEBI" id="CHEBI:60364"/>
        <dbReference type="ChEBI" id="CHEBI:60377"/>
        <dbReference type="ChEBI" id="CHEBI:85987"/>
        <dbReference type="EC" id="2.4.99.12"/>
    </reaction>
</comment>
<dbReference type="Gene3D" id="3.40.50.11720">
    <property type="entry name" value="3-Deoxy-D-manno-octulosonic-acid transferase, N-terminal domain"/>
    <property type="match status" value="1"/>
</dbReference>
<gene>
    <name evidence="11" type="ORF">BTN50_0874</name>
</gene>
<keyword evidence="9" id="KW-1003">Cell membrane</keyword>
<feature type="domain" description="3-deoxy-D-manno-octulosonic-acid transferase N-terminal" evidence="10">
    <location>
        <begin position="4"/>
        <end position="163"/>
    </location>
</feature>
<keyword evidence="11" id="KW-0328">Glycosyltransferase</keyword>
<dbReference type="EC" id="2.4.99.12" evidence="2 9"/>
<evidence type="ECO:0000256" key="6">
    <source>
        <dbReference type="ARBA" id="ARBA00049183"/>
    </source>
</evidence>
<dbReference type="GO" id="GO:0005886">
    <property type="term" value="C:plasma membrane"/>
    <property type="evidence" value="ECO:0007669"/>
    <property type="project" value="UniProtKB-SubCell"/>
</dbReference>
<dbReference type="GO" id="GO:0043842">
    <property type="term" value="F:Kdo transferase activity"/>
    <property type="evidence" value="ECO:0007669"/>
    <property type="project" value="UniProtKB-EC"/>
</dbReference>
<comment type="function">
    <text evidence="9">Involved in lipopolysaccharide (LPS) biosynthesis. Catalyzes the transfer of 3-deoxy-D-manno-octulosonate (Kdo) residue(s) from CMP-Kdo to lipid IV(A), the tetraacyldisaccharide-1,4'-bisphosphate precursor of lipid A.</text>
</comment>
<evidence type="ECO:0000313" key="11">
    <source>
        <dbReference type="EMBL" id="ATF09381.1"/>
    </source>
</evidence>
<keyword evidence="9" id="KW-0448">Lipopolysaccharide biosynthesis</keyword>
<proteinExistence type="inferred from homology"/>
<dbReference type="InterPro" id="IPR039901">
    <property type="entry name" value="Kdotransferase"/>
</dbReference>
<dbReference type="GO" id="GO:0009244">
    <property type="term" value="P:lipopolysaccharide core region biosynthetic process"/>
    <property type="evidence" value="ECO:0007669"/>
    <property type="project" value="UniProtKB-UniRule"/>
</dbReference>
<dbReference type="Gene3D" id="3.40.50.2000">
    <property type="entry name" value="Glycogen Phosphorylase B"/>
    <property type="match status" value="1"/>
</dbReference>
<dbReference type="PANTHER" id="PTHR42755">
    <property type="entry name" value="3-DEOXY-MANNO-OCTULOSONATE CYTIDYLYLTRANSFERASE"/>
    <property type="match status" value="1"/>
</dbReference>
<dbReference type="NCBIfam" id="NF004388">
    <property type="entry name" value="PRK05749.1-4"/>
    <property type="match status" value="1"/>
</dbReference>
<dbReference type="Pfam" id="PF04413">
    <property type="entry name" value="Glycos_transf_N"/>
    <property type="match status" value="1"/>
</dbReference>
<reference evidence="12" key="1">
    <citation type="submission" date="2017-04" db="EMBL/GenBank/DDBJ databases">
        <title>Genome evolution of the luminous symbionts of deep sea anglerfish.</title>
        <authorList>
            <person name="Hendry T.A."/>
        </authorList>
    </citation>
    <scope>NUCLEOTIDE SEQUENCE [LARGE SCALE GENOMIC DNA]</scope>
</reference>
<dbReference type="Proteomes" id="UP000218160">
    <property type="component" value="Chromosome 1"/>
</dbReference>
<keyword evidence="4 9" id="KW-0808">Transferase</keyword>
<dbReference type="InterPro" id="IPR038107">
    <property type="entry name" value="Glycos_transf_N_sf"/>
</dbReference>